<keyword evidence="9" id="KW-1185">Reference proteome</keyword>
<evidence type="ECO:0000256" key="3">
    <source>
        <dbReference type="ARBA" id="ARBA00022448"/>
    </source>
</evidence>
<sequence length="489" mass="53005">MIIDYKLTYPSGTATAVLINSFHTTEGADVARKQVNCLGKYFTISFLWSFFKWFFSGSGDSCGFDNFPTFGLKAFANTFYFDFSATYVGVGMICPHIVNCSVMLGAIISWGIMWPYISSKAGDWYPDGLGSSDFKGLYGYKVFVAIAVILGDGVYNLAKILFITVKSVYISYRRRQQLPIVSVIEETEFAEGQKLDEIFMKEGVPTWIAACGYVVLAAIAVGSIPLLFPALKWYFVLLCYLVAPALAFCNAYGAGLTDWSLASTYGKLGLFIFASWAGSNGGVMAGLAACGVMMTIVSTASDLMQDFKTGYLTASSPRSMFVSQLAGTLIGAIVAPLTFWMFWIAFDVGDPDGEYKAPMAVIFREMALIGVQGFSALPSHCLQLCCGFFAAALALNVLRDAIPSKFSPFIPIPMAMAIPFYIGAYFAVDMFVGSAILFIWERVNRKDANIYSGALASGLICGDGIWTIPSAVLALWGVDPPICMSFGST</sequence>
<dbReference type="Proteomes" id="UP000886520">
    <property type="component" value="Chromosome 2"/>
</dbReference>
<dbReference type="PANTHER" id="PTHR31645">
    <property type="entry name" value="OLIGOPEPTIDE TRANSPORTER YGL114W-RELATED"/>
    <property type="match status" value="1"/>
</dbReference>
<feature type="transmembrane region" description="Helical" evidence="7">
    <location>
        <begin position="233"/>
        <end position="252"/>
    </location>
</feature>
<feature type="transmembrane region" description="Helical" evidence="7">
    <location>
        <begin position="418"/>
        <end position="440"/>
    </location>
</feature>
<keyword evidence="3" id="KW-0813">Transport</keyword>
<evidence type="ECO:0000313" key="8">
    <source>
        <dbReference type="EMBL" id="KAI5082205.1"/>
    </source>
</evidence>
<reference evidence="8" key="1">
    <citation type="submission" date="2021-01" db="EMBL/GenBank/DDBJ databases">
        <title>Adiantum capillus-veneris genome.</title>
        <authorList>
            <person name="Fang Y."/>
            <person name="Liao Q."/>
        </authorList>
    </citation>
    <scope>NUCLEOTIDE SEQUENCE</scope>
    <source>
        <strain evidence="8">H3</strain>
        <tissue evidence="8">Leaf</tissue>
    </source>
</reference>
<feature type="transmembrane region" description="Helical" evidence="7">
    <location>
        <begin position="137"/>
        <end position="165"/>
    </location>
</feature>
<keyword evidence="6 7" id="KW-0472">Membrane</keyword>
<feature type="transmembrane region" description="Helical" evidence="7">
    <location>
        <begin position="381"/>
        <end position="398"/>
    </location>
</feature>
<protein>
    <recommendedName>
        <fullName evidence="10">Metal-nicotianamine transporter YSL6</fullName>
    </recommendedName>
</protein>
<evidence type="ECO:0008006" key="10">
    <source>
        <dbReference type="Google" id="ProtNLM"/>
    </source>
</evidence>
<evidence type="ECO:0000256" key="5">
    <source>
        <dbReference type="ARBA" id="ARBA00022989"/>
    </source>
</evidence>
<feature type="transmembrane region" description="Helical" evidence="7">
    <location>
        <begin position="283"/>
        <end position="304"/>
    </location>
</feature>
<accession>A0A9D4VA02</accession>
<dbReference type="GO" id="GO:0005774">
    <property type="term" value="C:vacuolar membrane"/>
    <property type="evidence" value="ECO:0007669"/>
    <property type="project" value="TreeGrafter"/>
</dbReference>
<feature type="transmembrane region" description="Helical" evidence="7">
    <location>
        <begin position="325"/>
        <end position="345"/>
    </location>
</feature>
<dbReference type="Pfam" id="PF03169">
    <property type="entry name" value="OPT"/>
    <property type="match status" value="1"/>
</dbReference>
<gene>
    <name evidence="8" type="ORF">GOP47_0001948</name>
</gene>
<comment type="similarity">
    <text evidence="2">Belongs to the YSL (TC 2.A.67.2) family.</text>
</comment>
<dbReference type="NCBIfam" id="TIGR00728">
    <property type="entry name" value="OPT_sfam"/>
    <property type="match status" value="1"/>
</dbReference>
<dbReference type="EMBL" id="JABFUD020000003">
    <property type="protein sequence ID" value="KAI5082205.1"/>
    <property type="molecule type" value="Genomic_DNA"/>
</dbReference>
<dbReference type="OrthoDB" id="627262at2759"/>
<evidence type="ECO:0000256" key="6">
    <source>
        <dbReference type="ARBA" id="ARBA00023136"/>
    </source>
</evidence>
<evidence type="ECO:0000256" key="2">
    <source>
        <dbReference type="ARBA" id="ARBA00010276"/>
    </source>
</evidence>
<proteinExistence type="inferred from homology"/>
<organism evidence="8 9">
    <name type="scientific">Adiantum capillus-veneris</name>
    <name type="common">Maidenhair fern</name>
    <dbReference type="NCBI Taxonomy" id="13818"/>
    <lineage>
        <taxon>Eukaryota</taxon>
        <taxon>Viridiplantae</taxon>
        <taxon>Streptophyta</taxon>
        <taxon>Embryophyta</taxon>
        <taxon>Tracheophyta</taxon>
        <taxon>Polypodiopsida</taxon>
        <taxon>Polypodiidae</taxon>
        <taxon>Polypodiales</taxon>
        <taxon>Pteridineae</taxon>
        <taxon>Pteridaceae</taxon>
        <taxon>Vittarioideae</taxon>
        <taxon>Adiantum</taxon>
    </lineage>
</organism>
<dbReference type="InterPro" id="IPR045035">
    <property type="entry name" value="YSL-like"/>
</dbReference>
<comment type="caution">
    <text evidence="8">The sequence shown here is derived from an EMBL/GenBank/DDBJ whole genome shotgun (WGS) entry which is preliminary data.</text>
</comment>
<dbReference type="InterPro" id="IPR004813">
    <property type="entry name" value="OPT"/>
</dbReference>
<feature type="transmembrane region" description="Helical" evidence="7">
    <location>
        <begin position="204"/>
        <end position="227"/>
    </location>
</feature>
<name>A0A9D4VA02_ADICA</name>
<comment type="subcellular location">
    <subcellularLocation>
        <location evidence="1">Membrane</location>
        <topology evidence="1">Multi-pass membrane protein</topology>
    </subcellularLocation>
</comment>
<feature type="transmembrane region" description="Helical" evidence="7">
    <location>
        <begin position="97"/>
        <end position="117"/>
    </location>
</feature>
<evidence type="ECO:0000256" key="7">
    <source>
        <dbReference type="SAM" id="Phobius"/>
    </source>
</evidence>
<evidence type="ECO:0000256" key="4">
    <source>
        <dbReference type="ARBA" id="ARBA00022692"/>
    </source>
</evidence>
<evidence type="ECO:0000256" key="1">
    <source>
        <dbReference type="ARBA" id="ARBA00004141"/>
    </source>
</evidence>
<dbReference type="PANTHER" id="PTHR31645:SF0">
    <property type="entry name" value="OLIGOPEPTIDE TRANSPORTER YGL114W-RELATED"/>
    <property type="match status" value="1"/>
</dbReference>
<keyword evidence="5 7" id="KW-1133">Transmembrane helix</keyword>
<dbReference type="GO" id="GO:0035673">
    <property type="term" value="F:oligopeptide transmembrane transporter activity"/>
    <property type="evidence" value="ECO:0007669"/>
    <property type="project" value="InterPro"/>
</dbReference>
<dbReference type="AlphaFoldDB" id="A0A9D4VA02"/>
<evidence type="ECO:0000313" key="9">
    <source>
        <dbReference type="Proteomes" id="UP000886520"/>
    </source>
</evidence>
<keyword evidence="4 7" id="KW-0812">Transmembrane</keyword>